<dbReference type="OrthoDB" id="101857at2"/>
<accession>A0A5P3MST1</accession>
<dbReference type="EMBL" id="CP031699">
    <property type="protein sequence ID" value="QEY24145.1"/>
    <property type="molecule type" value="Genomic_DNA"/>
</dbReference>
<sequence>MNIFQIYYLESQQAGLDKGFVPVYNRPNGNEKWFEYGVMRYLWQHRREYFQGLTGVFSHKFYEKTGLSSDEVKAFVEKNSGGADAADVYLFNPITAPSHLFANQWLQGGSYHKGLVEVTQNILDILRIPVHLNTLMDTSGSVVYCNYWVGSPKFWQAYMDFAEMFYHMIEGDTENRLGAQNLVAHSGSHSYPMIPFIFERLPTLFLRLNPQFKCVAYEYPDEMLRKRWGMVYHDMMAMKQAKDLQNPTAFYQVWEQLRAKVTREQLLALYAQNACPDVKI</sequence>
<reference evidence="1 2" key="1">
    <citation type="submission" date="2018-08" db="EMBL/GenBank/DDBJ databases">
        <title>Neisseria animalis ATCC 49930 complete genome.</title>
        <authorList>
            <person name="Veseli I.A."/>
            <person name="Mascarenhas dos Santos A.C."/>
            <person name="Buttler R."/>
            <person name="Pombert J.-F."/>
        </authorList>
    </citation>
    <scope>NUCLEOTIDE SEQUENCE [LARGE SCALE GENOMIC DNA]</scope>
    <source>
        <strain evidence="1 2">ATCC 49930</strain>
    </source>
</reference>
<proteinExistence type="predicted"/>
<evidence type="ECO:0000313" key="2">
    <source>
        <dbReference type="Proteomes" id="UP000325536"/>
    </source>
</evidence>
<dbReference type="RefSeq" id="WP_123796329.1">
    <property type="nucleotide sequence ID" value="NZ_CP031699.1"/>
</dbReference>
<evidence type="ECO:0000313" key="1">
    <source>
        <dbReference type="EMBL" id="QEY24145.1"/>
    </source>
</evidence>
<organism evidence="1 2">
    <name type="scientific">Neisseria animalis</name>
    <dbReference type="NCBI Taxonomy" id="492"/>
    <lineage>
        <taxon>Bacteria</taxon>
        <taxon>Pseudomonadati</taxon>
        <taxon>Pseudomonadota</taxon>
        <taxon>Betaproteobacteria</taxon>
        <taxon>Neisseriales</taxon>
        <taxon>Neisseriaceae</taxon>
        <taxon>Neisseria</taxon>
    </lineage>
</organism>
<gene>
    <name evidence="1" type="ORF">D0T90_06275</name>
</gene>
<dbReference type="KEGG" id="naq:D0T90_06275"/>
<protein>
    <submittedName>
        <fullName evidence="1">Uncharacterized protein</fullName>
    </submittedName>
</protein>
<dbReference type="AlphaFoldDB" id="A0A5P3MST1"/>
<dbReference type="Proteomes" id="UP000325536">
    <property type="component" value="Chromosome"/>
</dbReference>
<keyword evidence="2" id="KW-1185">Reference proteome</keyword>
<name>A0A5P3MST1_NEIAN</name>